<keyword evidence="4 5" id="KW-0472">Membrane</keyword>
<comment type="caution">
    <text evidence="7">The sequence shown here is derived from an EMBL/GenBank/DDBJ whole genome shotgun (WGS) entry which is preliminary data.</text>
</comment>
<organism evidence="7 8">
    <name type="scientific">Nakaseomyces bracarensis</name>
    <dbReference type="NCBI Taxonomy" id="273131"/>
    <lineage>
        <taxon>Eukaryota</taxon>
        <taxon>Fungi</taxon>
        <taxon>Dikarya</taxon>
        <taxon>Ascomycota</taxon>
        <taxon>Saccharomycotina</taxon>
        <taxon>Saccharomycetes</taxon>
        <taxon>Saccharomycetales</taxon>
        <taxon>Saccharomycetaceae</taxon>
        <taxon>Nakaseomyces</taxon>
    </lineage>
</organism>
<evidence type="ECO:0000313" key="7">
    <source>
        <dbReference type="EMBL" id="KAL3232149.1"/>
    </source>
</evidence>
<name>A0ABR4NTU0_9SACH</name>
<feature type="transmembrane region" description="Helical" evidence="5">
    <location>
        <begin position="114"/>
        <end position="138"/>
    </location>
</feature>
<evidence type="ECO:0000256" key="3">
    <source>
        <dbReference type="ARBA" id="ARBA00022989"/>
    </source>
</evidence>
<evidence type="ECO:0000256" key="4">
    <source>
        <dbReference type="ARBA" id="ARBA00023136"/>
    </source>
</evidence>
<dbReference type="Proteomes" id="UP001623330">
    <property type="component" value="Unassembled WGS sequence"/>
</dbReference>
<feature type="domain" description="EXS" evidence="6">
    <location>
        <begin position="183"/>
        <end position="368"/>
    </location>
</feature>
<dbReference type="PROSITE" id="PS51380">
    <property type="entry name" value="EXS"/>
    <property type="match status" value="1"/>
</dbReference>
<dbReference type="EMBL" id="JBEVYD010000005">
    <property type="protein sequence ID" value="KAL3232149.1"/>
    <property type="molecule type" value="Genomic_DNA"/>
</dbReference>
<evidence type="ECO:0000259" key="6">
    <source>
        <dbReference type="PROSITE" id="PS51380"/>
    </source>
</evidence>
<feature type="transmembrane region" description="Helical" evidence="5">
    <location>
        <begin position="82"/>
        <end position="102"/>
    </location>
</feature>
<reference evidence="7 8" key="1">
    <citation type="submission" date="2024-05" db="EMBL/GenBank/DDBJ databases">
        <title>Long read based assembly of the Candida bracarensis genome reveals expanded adhesin content.</title>
        <authorList>
            <person name="Marcet-Houben M."/>
            <person name="Ksiezopolska E."/>
            <person name="Gabaldon T."/>
        </authorList>
    </citation>
    <scope>NUCLEOTIDE SEQUENCE [LARGE SCALE GENOMIC DNA]</scope>
    <source>
        <strain evidence="7 8">CBM6</strain>
    </source>
</reference>
<evidence type="ECO:0000256" key="5">
    <source>
        <dbReference type="SAM" id="Phobius"/>
    </source>
</evidence>
<dbReference type="PANTHER" id="PTHR10783:SF46">
    <property type="entry name" value="PROTEIN ERD1 HOMOLOG 2"/>
    <property type="match status" value="1"/>
</dbReference>
<sequence length="368" mass="42701">MIIDIEKSGSPGLITVYNLLHISSAQLINVLLLLAVFLWAWVVQFLIRHGIDVGMVVRLTESGDHQSSSNARLRARSADMTFYLAKIIIPLTFVSNLLDAHMKENGETYEVIEFLYWCLPIAQTVFICYYILSSCGILRHIIKRLLFIESKPRALRNVYILFSDTLTSFNKPLIDFILHISYMCGKNPTHFDLVLAVIPPTIRLLQCLKEYTVLRQFTLLANALKYSCHLPIVLCLWYSRVNGDASLTVKNFNLLKVIMFIQSSYSFFWDVKMDWMVSSLTNIRGNKNKATFPRFYYQVAIVLDGIMRYWWLWVILFSNTSEQGKPTALLFAQEVQFIEVIRRGMWSIFKLEAEYSLKENTNYGYQKT</sequence>
<dbReference type="InterPro" id="IPR004342">
    <property type="entry name" value="EXS_C"/>
</dbReference>
<dbReference type="Pfam" id="PF03124">
    <property type="entry name" value="EXS"/>
    <property type="match status" value="1"/>
</dbReference>
<dbReference type="PANTHER" id="PTHR10783">
    <property type="entry name" value="XENOTROPIC AND POLYTROPIC RETROVIRUS RECEPTOR 1-RELATED"/>
    <property type="match status" value="1"/>
</dbReference>
<proteinExistence type="predicted"/>
<evidence type="ECO:0000313" key="8">
    <source>
        <dbReference type="Proteomes" id="UP001623330"/>
    </source>
</evidence>
<keyword evidence="2 5" id="KW-0812">Transmembrane</keyword>
<keyword evidence="3 5" id="KW-1133">Transmembrane helix</keyword>
<accession>A0ABR4NTU0</accession>
<keyword evidence="8" id="KW-1185">Reference proteome</keyword>
<protein>
    <submittedName>
        <fullName evidence="7">Protein ERD1</fullName>
    </submittedName>
</protein>
<feature type="transmembrane region" description="Helical" evidence="5">
    <location>
        <begin position="27"/>
        <end position="47"/>
    </location>
</feature>
<feature type="transmembrane region" description="Helical" evidence="5">
    <location>
        <begin position="295"/>
        <end position="316"/>
    </location>
</feature>
<comment type="subcellular location">
    <subcellularLocation>
        <location evidence="1">Membrane</location>
        <topology evidence="1">Multi-pass membrane protein</topology>
    </subcellularLocation>
</comment>
<evidence type="ECO:0000256" key="2">
    <source>
        <dbReference type="ARBA" id="ARBA00022692"/>
    </source>
</evidence>
<gene>
    <name evidence="7" type="ORF">RNJ44_04065</name>
</gene>
<evidence type="ECO:0000256" key="1">
    <source>
        <dbReference type="ARBA" id="ARBA00004141"/>
    </source>
</evidence>